<comment type="caution">
    <text evidence="9">The sequence shown here is derived from an EMBL/GenBank/DDBJ whole genome shotgun (WGS) entry which is preliminary data.</text>
</comment>
<feature type="active site" description="Nucleophile" evidence="7">
    <location>
        <position position="141"/>
    </location>
</feature>
<dbReference type="RefSeq" id="WP_109812512.1">
    <property type="nucleotide sequence ID" value="NZ_QGKU01000047.1"/>
</dbReference>
<keyword evidence="3" id="KW-0808">Transferase</keyword>
<proteinExistence type="inferred from homology"/>
<dbReference type="PROSITE" id="PS52029">
    <property type="entry name" value="LD_TPASE"/>
    <property type="match status" value="1"/>
</dbReference>
<dbReference type="PANTHER" id="PTHR38589:SF1">
    <property type="entry name" value="BLR0621 PROTEIN"/>
    <property type="match status" value="1"/>
</dbReference>
<dbReference type="GO" id="GO:0071555">
    <property type="term" value="P:cell wall organization"/>
    <property type="evidence" value="ECO:0007669"/>
    <property type="project" value="UniProtKB-UniRule"/>
</dbReference>
<dbReference type="InterPro" id="IPR005490">
    <property type="entry name" value="LD_TPept_cat_dom"/>
</dbReference>
<dbReference type="Gene3D" id="2.40.440.10">
    <property type="entry name" value="L,D-transpeptidase catalytic domain-like"/>
    <property type="match status" value="1"/>
</dbReference>
<dbReference type="GO" id="GO:0016740">
    <property type="term" value="F:transferase activity"/>
    <property type="evidence" value="ECO:0007669"/>
    <property type="project" value="UniProtKB-KW"/>
</dbReference>
<evidence type="ECO:0000313" key="9">
    <source>
        <dbReference type="EMBL" id="PWR01929.1"/>
    </source>
</evidence>
<dbReference type="AlphaFoldDB" id="A0A2V2LHQ1"/>
<dbReference type="Pfam" id="PF03734">
    <property type="entry name" value="YkuD"/>
    <property type="match status" value="1"/>
</dbReference>
<keyword evidence="5 7" id="KW-0573">Peptidoglycan synthesis</keyword>
<evidence type="ECO:0000256" key="2">
    <source>
        <dbReference type="ARBA" id="ARBA00005992"/>
    </source>
</evidence>
<evidence type="ECO:0000256" key="6">
    <source>
        <dbReference type="ARBA" id="ARBA00023316"/>
    </source>
</evidence>
<reference evidence="9 10" key="1">
    <citation type="submission" date="2018-05" db="EMBL/GenBank/DDBJ databases">
        <title>Rhodobacteraceae gen. nov., sp. nov. isolated from sea water.</title>
        <authorList>
            <person name="Ren Y."/>
        </authorList>
    </citation>
    <scope>NUCLEOTIDE SEQUENCE [LARGE SCALE GENOMIC DNA]</scope>
    <source>
        <strain evidence="9 10">TG-679</strain>
    </source>
</reference>
<organism evidence="9 10">
    <name type="scientific">Meridianimarinicoccus roseus</name>
    <dbReference type="NCBI Taxonomy" id="2072018"/>
    <lineage>
        <taxon>Bacteria</taxon>
        <taxon>Pseudomonadati</taxon>
        <taxon>Pseudomonadota</taxon>
        <taxon>Alphaproteobacteria</taxon>
        <taxon>Rhodobacterales</taxon>
        <taxon>Paracoccaceae</taxon>
        <taxon>Meridianimarinicoccus</taxon>
    </lineage>
</organism>
<evidence type="ECO:0000256" key="5">
    <source>
        <dbReference type="ARBA" id="ARBA00022984"/>
    </source>
</evidence>
<dbReference type="SUPFAM" id="SSF141523">
    <property type="entry name" value="L,D-transpeptidase catalytic domain-like"/>
    <property type="match status" value="1"/>
</dbReference>
<dbReference type="GO" id="GO:0008360">
    <property type="term" value="P:regulation of cell shape"/>
    <property type="evidence" value="ECO:0007669"/>
    <property type="project" value="UniProtKB-UniRule"/>
</dbReference>
<feature type="active site" description="Proton donor/acceptor" evidence="7">
    <location>
        <position position="129"/>
    </location>
</feature>
<accession>A0A2V2LHQ1</accession>
<evidence type="ECO:0000256" key="7">
    <source>
        <dbReference type="PROSITE-ProRule" id="PRU01373"/>
    </source>
</evidence>
<evidence type="ECO:0000256" key="3">
    <source>
        <dbReference type="ARBA" id="ARBA00022679"/>
    </source>
</evidence>
<evidence type="ECO:0000313" key="10">
    <source>
        <dbReference type="Proteomes" id="UP000245680"/>
    </source>
</evidence>
<dbReference type="InterPro" id="IPR038063">
    <property type="entry name" value="Transpep_catalytic_dom"/>
</dbReference>
<keyword evidence="10" id="KW-1185">Reference proteome</keyword>
<gene>
    <name evidence="9" type="ORF">DKT77_14805</name>
</gene>
<name>A0A2V2LHQ1_9RHOB</name>
<evidence type="ECO:0000259" key="8">
    <source>
        <dbReference type="PROSITE" id="PS52029"/>
    </source>
</evidence>
<dbReference type="PANTHER" id="PTHR38589">
    <property type="entry name" value="BLR0621 PROTEIN"/>
    <property type="match status" value="1"/>
</dbReference>
<dbReference type="Proteomes" id="UP000245680">
    <property type="component" value="Unassembled WGS sequence"/>
</dbReference>
<evidence type="ECO:0000256" key="1">
    <source>
        <dbReference type="ARBA" id="ARBA00004752"/>
    </source>
</evidence>
<dbReference type="GO" id="GO:0004180">
    <property type="term" value="F:carboxypeptidase activity"/>
    <property type="evidence" value="ECO:0007669"/>
    <property type="project" value="UniProtKB-ARBA"/>
</dbReference>
<dbReference type="CDD" id="cd16913">
    <property type="entry name" value="YkuD_like"/>
    <property type="match status" value="1"/>
</dbReference>
<dbReference type="GO" id="GO:0009252">
    <property type="term" value="P:peptidoglycan biosynthetic process"/>
    <property type="evidence" value="ECO:0007669"/>
    <property type="project" value="UniProtKB-UniPathway"/>
</dbReference>
<protein>
    <recommendedName>
        <fullName evidence="8">L,D-TPase catalytic domain-containing protein</fullName>
    </recommendedName>
</protein>
<keyword evidence="6 7" id="KW-0961">Cell wall biogenesis/degradation</keyword>
<dbReference type="UniPathway" id="UPA00219"/>
<keyword evidence="4 7" id="KW-0133">Cell shape</keyword>
<comment type="similarity">
    <text evidence="2">Belongs to the YkuD family.</text>
</comment>
<dbReference type="EMBL" id="QGKU01000047">
    <property type="protein sequence ID" value="PWR01929.1"/>
    <property type="molecule type" value="Genomic_DNA"/>
</dbReference>
<dbReference type="OrthoDB" id="9804204at2"/>
<sequence>MRPTDIVVTRQGARFLNRRLPCVIGRGGLTHDKHEGDGATPVGTHRIVGLLYRPDRLARPADWALPIGPSDLWSDDPKDPDHYNLMVRAPYARSHERLRRADPLYDTVLITDWNWPRAEAGRGSAIFIHQWRGPHRPTEGCIAFSRDDLRWLIPRIRLDTRVVIRD</sequence>
<feature type="domain" description="L,D-TPase catalytic" evidence="8">
    <location>
        <begin position="1"/>
        <end position="165"/>
    </location>
</feature>
<evidence type="ECO:0000256" key="4">
    <source>
        <dbReference type="ARBA" id="ARBA00022960"/>
    </source>
</evidence>
<comment type="pathway">
    <text evidence="1 7">Cell wall biogenesis; peptidoglycan biosynthesis.</text>
</comment>